<accession>A0A385TTV4</accession>
<dbReference type="Proteomes" id="UP000266552">
    <property type="component" value="Chromosome"/>
</dbReference>
<protein>
    <recommendedName>
        <fullName evidence="4">DnaD domain protein</fullName>
    </recommendedName>
</protein>
<keyword evidence="3" id="KW-1185">Reference proteome</keyword>
<name>A0A385TTV4_PAELA</name>
<evidence type="ECO:0000313" key="3">
    <source>
        <dbReference type="Proteomes" id="UP000266552"/>
    </source>
</evidence>
<organism evidence="2 3">
    <name type="scientific">Paenibacillus lautus</name>
    <name type="common">Bacillus lautus</name>
    <dbReference type="NCBI Taxonomy" id="1401"/>
    <lineage>
        <taxon>Bacteria</taxon>
        <taxon>Bacillati</taxon>
        <taxon>Bacillota</taxon>
        <taxon>Bacilli</taxon>
        <taxon>Bacillales</taxon>
        <taxon>Paenibacillaceae</taxon>
        <taxon>Paenibacillus</taxon>
    </lineage>
</organism>
<gene>
    <name evidence="2" type="ORF">D5F53_29360</name>
</gene>
<sequence>MDNLPDGCISLLEPEDIADEMMWTGDADELLSALIDVGFIDEIDEELFIHDWHDYIGKLVDKRRTDAERKRKSRKTTKRSPDDVQRTSSGQSEDDPRDGAGNSTVQYSTVPKEDITTDKFARIEKAYATIHKTMGLKPIDWPIVNKLLEKGITADLIIEVMEEKHAKKIQEGGTVNGFSFYTNAINERFNQGQRNEGRLDFLNDL</sequence>
<reference evidence="2 3" key="1">
    <citation type="submission" date="2018-09" db="EMBL/GenBank/DDBJ databases">
        <title>Genome Sequence of Paenibacillus lautus Strain E7593-69, Azo Dye-Degrading Bacteria, Isolated from Commercial Tattoo Inks.</title>
        <authorList>
            <person name="Nho S.W."/>
            <person name="Kim S.-J."/>
            <person name="Kweon O."/>
            <person name="Cerniglia C.E."/>
        </authorList>
    </citation>
    <scope>NUCLEOTIDE SEQUENCE [LARGE SCALE GENOMIC DNA]</scope>
    <source>
        <strain evidence="2 3">E7593-69</strain>
    </source>
</reference>
<dbReference type="AlphaFoldDB" id="A0A385TTV4"/>
<evidence type="ECO:0000313" key="2">
    <source>
        <dbReference type="EMBL" id="AYB47156.1"/>
    </source>
</evidence>
<evidence type="ECO:0000256" key="1">
    <source>
        <dbReference type="SAM" id="MobiDB-lite"/>
    </source>
</evidence>
<proteinExistence type="predicted"/>
<dbReference type="KEGG" id="plw:D5F53_29360"/>
<evidence type="ECO:0008006" key="4">
    <source>
        <dbReference type="Google" id="ProtNLM"/>
    </source>
</evidence>
<dbReference type="EMBL" id="CP032412">
    <property type="protein sequence ID" value="AYB47156.1"/>
    <property type="molecule type" value="Genomic_DNA"/>
</dbReference>
<feature type="region of interest" description="Disordered" evidence="1">
    <location>
        <begin position="66"/>
        <end position="109"/>
    </location>
</feature>